<dbReference type="Proteomes" id="UP000003729">
    <property type="component" value="Unassembled WGS sequence"/>
</dbReference>
<dbReference type="eggNOG" id="COG0438">
    <property type="taxonomic scope" value="Bacteria"/>
</dbReference>
<evidence type="ECO:0000259" key="2">
    <source>
        <dbReference type="Pfam" id="PF13439"/>
    </source>
</evidence>
<dbReference type="InterPro" id="IPR028098">
    <property type="entry name" value="Glyco_trans_4-like_N"/>
</dbReference>
<dbReference type="InterPro" id="IPR001296">
    <property type="entry name" value="Glyco_trans_1"/>
</dbReference>
<protein>
    <submittedName>
        <fullName evidence="3">Glycosyltransferase, group 1 family protein</fullName>
        <ecNumber evidence="3">2.4.-.-</ecNumber>
    </submittedName>
</protein>
<dbReference type="CDD" id="cd03801">
    <property type="entry name" value="GT4_PimA-like"/>
    <property type="match status" value="1"/>
</dbReference>
<evidence type="ECO:0000259" key="1">
    <source>
        <dbReference type="Pfam" id="PF00534"/>
    </source>
</evidence>
<dbReference type="Pfam" id="PF00534">
    <property type="entry name" value="Glycos_transf_1"/>
    <property type="match status" value="1"/>
</dbReference>
<proteinExistence type="predicted"/>
<dbReference type="GeneID" id="57291884"/>
<comment type="caution">
    <text evidence="3">The sequence shown here is derived from an EMBL/GenBank/DDBJ whole genome shotgun (WGS) entry which is preliminary data.</text>
</comment>
<accession>B6XJS8</accession>
<dbReference type="PANTHER" id="PTHR45947">
    <property type="entry name" value="SULFOQUINOVOSYL TRANSFERASE SQD2"/>
    <property type="match status" value="1"/>
</dbReference>
<dbReference type="EC" id="2.4.-.-" evidence="3"/>
<sequence length="361" mass="41288">MNILIISHEFPPSGGGAGIVAKQYCNYFIENDHSVTLLSATAREKNSNLFKVIKPTNIKLLWPIAYYFKLKELNLENYDRIILNDIGATIVAGLFFNTNILAKSIIVLHGQEPEQVYENPSCIYKIINVEKYYHRSILLSKKIIAVSFYMKSKFIDSLHKKDKKIIESKIIVAYSGVDLKKSSHLKNKNKNKKIKIITVSRIEKDKGIDDIIYLSNKFKSMGLDFDWTVIGSGSYLKKIKKITLKSNLNDSVFFIGKIPHDNLSSYYEMSDVFVLLSRLKESFGLVYLESQLCGCPAIGLNQYGVKESIFHNKSGFLVNNIEEIIPIISNKLYEELVFDVNLFSEFSNSKAKERINRIIHE</sequence>
<evidence type="ECO:0000313" key="4">
    <source>
        <dbReference type="Proteomes" id="UP000003729"/>
    </source>
</evidence>
<dbReference type="AlphaFoldDB" id="B6XJS8"/>
<dbReference type="EMBL" id="ABXW01000070">
    <property type="protein sequence ID" value="EEB44285.1"/>
    <property type="molecule type" value="Genomic_DNA"/>
</dbReference>
<reference evidence="3 4" key="1">
    <citation type="submission" date="2008-10" db="EMBL/GenBank/DDBJ databases">
        <title>Draft genome sequence of Providencia alcalifaciens (DSM 30120).</title>
        <authorList>
            <person name="Sudarsanam P."/>
            <person name="Ley R."/>
            <person name="Guruge J."/>
            <person name="Turnbaugh P.J."/>
            <person name="Mahowald M."/>
            <person name="Liep D."/>
            <person name="Gordon J."/>
        </authorList>
    </citation>
    <scope>NUCLEOTIDE SEQUENCE [LARGE SCALE GENOMIC DNA]</scope>
    <source>
        <strain evidence="3 4">DSM 30120</strain>
    </source>
</reference>
<dbReference type="RefSeq" id="WP_006660545.1">
    <property type="nucleotide sequence ID" value="NZ_ABXW01000070.1"/>
</dbReference>
<dbReference type="InterPro" id="IPR050194">
    <property type="entry name" value="Glycosyltransferase_grp1"/>
</dbReference>
<reference evidence="3 4" key="2">
    <citation type="submission" date="2008-10" db="EMBL/GenBank/DDBJ databases">
        <authorList>
            <person name="Fulton L."/>
            <person name="Clifton S."/>
            <person name="Fulton B."/>
            <person name="Xu J."/>
            <person name="Minx P."/>
            <person name="Pepin K.H."/>
            <person name="Johnson M."/>
            <person name="Bhonagiri V."/>
            <person name="Nash W.E."/>
            <person name="Mardis E.R."/>
            <person name="Wilson R.K."/>
        </authorList>
    </citation>
    <scope>NUCLEOTIDE SEQUENCE [LARGE SCALE GENOMIC DNA]</scope>
    <source>
        <strain evidence="3 4">DSM 30120</strain>
    </source>
</reference>
<dbReference type="Pfam" id="PF13439">
    <property type="entry name" value="Glyco_transf_4"/>
    <property type="match status" value="1"/>
</dbReference>
<keyword evidence="3" id="KW-0808">Transferase</keyword>
<feature type="domain" description="Glycosyl transferase family 1" evidence="1">
    <location>
        <begin position="186"/>
        <end position="319"/>
    </location>
</feature>
<dbReference type="SUPFAM" id="SSF53756">
    <property type="entry name" value="UDP-Glycosyltransferase/glycogen phosphorylase"/>
    <property type="match status" value="1"/>
</dbReference>
<keyword evidence="3" id="KW-0328">Glycosyltransferase</keyword>
<dbReference type="PANTHER" id="PTHR45947:SF3">
    <property type="entry name" value="SULFOQUINOVOSYL TRANSFERASE SQD2"/>
    <property type="match status" value="1"/>
</dbReference>
<organism evidence="3 4">
    <name type="scientific">Providencia alcalifaciens DSM 30120</name>
    <dbReference type="NCBI Taxonomy" id="520999"/>
    <lineage>
        <taxon>Bacteria</taxon>
        <taxon>Pseudomonadati</taxon>
        <taxon>Pseudomonadota</taxon>
        <taxon>Gammaproteobacteria</taxon>
        <taxon>Enterobacterales</taxon>
        <taxon>Morganellaceae</taxon>
        <taxon>Providencia</taxon>
    </lineage>
</organism>
<dbReference type="Gene3D" id="3.40.50.2000">
    <property type="entry name" value="Glycogen Phosphorylase B"/>
    <property type="match status" value="2"/>
</dbReference>
<feature type="domain" description="Glycosyltransferase subfamily 4-like N-terminal" evidence="2">
    <location>
        <begin position="15"/>
        <end position="180"/>
    </location>
</feature>
<evidence type="ECO:0000313" key="3">
    <source>
        <dbReference type="EMBL" id="EEB44285.1"/>
    </source>
</evidence>
<gene>
    <name evidence="3" type="ORF">PROVALCAL_03636</name>
</gene>
<dbReference type="CAZy" id="GT4">
    <property type="family name" value="Glycosyltransferase Family 4"/>
</dbReference>
<dbReference type="GO" id="GO:0016757">
    <property type="term" value="F:glycosyltransferase activity"/>
    <property type="evidence" value="ECO:0007669"/>
    <property type="project" value="UniProtKB-KW"/>
</dbReference>
<name>B6XJS8_9GAMM</name>